<evidence type="ECO:0000313" key="2">
    <source>
        <dbReference type="EMBL" id="RUO52265.1"/>
    </source>
</evidence>
<dbReference type="PANTHER" id="PTHR40763">
    <property type="entry name" value="MEMBRANE PROTEIN-RELATED"/>
    <property type="match status" value="1"/>
</dbReference>
<gene>
    <name evidence="2" type="ORF">CWI70_11070</name>
</gene>
<proteinExistence type="predicted"/>
<organism evidence="2 3">
    <name type="scientific">Pseudidiomarina homiensis</name>
    <dbReference type="NCBI Taxonomy" id="364198"/>
    <lineage>
        <taxon>Bacteria</taxon>
        <taxon>Pseudomonadati</taxon>
        <taxon>Pseudomonadota</taxon>
        <taxon>Gammaproteobacteria</taxon>
        <taxon>Alteromonadales</taxon>
        <taxon>Idiomarinaceae</taxon>
        <taxon>Pseudidiomarina</taxon>
    </lineage>
</organism>
<dbReference type="EMBL" id="PIPX01000003">
    <property type="protein sequence ID" value="RUO52265.1"/>
    <property type="molecule type" value="Genomic_DNA"/>
</dbReference>
<dbReference type="OrthoDB" id="3625082at2"/>
<feature type="domain" description="Cell wall-active antibiotics response LiaF-like C-terminal" evidence="1">
    <location>
        <begin position="98"/>
        <end position="162"/>
    </location>
</feature>
<comment type="caution">
    <text evidence="2">The sequence shown here is derived from an EMBL/GenBank/DDBJ whole genome shotgun (WGS) entry which is preliminary data.</text>
</comment>
<dbReference type="PANTHER" id="PTHR40763:SF5">
    <property type="entry name" value="MEMBRANE PROTEIN"/>
    <property type="match status" value="1"/>
</dbReference>
<sequence>MPVKLEDRPIEQVREETIDKLIVNYSHEVISKEAFERRLDAAMATAVHQELVDLVADLPMAADADYEQQKQATFGAGSAAAAQDEKLVSILSSNTRKGPWVMPARLKVVDVLGSVKLDFSEAHFTQPNVELELNSVLGSVDILVPENVAVVSRASHILGSSDDHSPARDSNATQTITVTGWSVLGSVDVSVKRNMRERWLSFANSMREALGMQRR</sequence>
<evidence type="ECO:0000259" key="1">
    <source>
        <dbReference type="Pfam" id="PF09922"/>
    </source>
</evidence>
<dbReference type="InterPro" id="IPR024425">
    <property type="entry name" value="LiaF-like_C"/>
</dbReference>
<protein>
    <recommendedName>
        <fullName evidence="1">Cell wall-active antibiotics response LiaF-like C-terminal domain-containing protein</fullName>
    </recommendedName>
</protein>
<dbReference type="AlphaFoldDB" id="A0A432XU52"/>
<dbReference type="Proteomes" id="UP000287649">
    <property type="component" value="Unassembled WGS sequence"/>
</dbReference>
<accession>A0A432XU52</accession>
<keyword evidence="3" id="KW-1185">Reference proteome</keyword>
<dbReference type="Pfam" id="PF09922">
    <property type="entry name" value="LiaF-like_C"/>
    <property type="match status" value="1"/>
</dbReference>
<name>A0A432XU52_9GAMM</name>
<dbReference type="RefSeq" id="WP_126773753.1">
    <property type="nucleotide sequence ID" value="NZ_PIPX01000003.1"/>
</dbReference>
<evidence type="ECO:0000313" key="3">
    <source>
        <dbReference type="Proteomes" id="UP000287649"/>
    </source>
</evidence>
<reference evidence="3" key="1">
    <citation type="journal article" date="2018" name="Front. Microbiol.">
        <title>Genome-Based Analysis Reveals the Taxonomy and Diversity of the Family Idiomarinaceae.</title>
        <authorList>
            <person name="Liu Y."/>
            <person name="Lai Q."/>
            <person name="Shao Z."/>
        </authorList>
    </citation>
    <scope>NUCLEOTIDE SEQUENCE [LARGE SCALE GENOMIC DNA]</scope>
    <source>
        <strain evidence="3">PO-M2</strain>
    </source>
</reference>